<evidence type="ECO:0000259" key="4">
    <source>
        <dbReference type="PROSITE" id="PS50932"/>
    </source>
</evidence>
<dbReference type="Pfam" id="PF00356">
    <property type="entry name" value="LacI"/>
    <property type="match status" value="1"/>
</dbReference>
<keyword evidence="1" id="KW-0805">Transcription regulation</keyword>
<evidence type="ECO:0000313" key="6">
    <source>
        <dbReference type="Proteomes" id="UP000280726"/>
    </source>
</evidence>
<dbReference type="SUPFAM" id="SSF47413">
    <property type="entry name" value="lambda repressor-like DNA-binding domains"/>
    <property type="match status" value="1"/>
</dbReference>
<protein>
    <submittedName>
        <fullName evidence="5">LacI family transcriptional regulator</fullName>
    </submittedName>
</protein>
<feature type="domain" description="HTH lacI-type" evidence="4">
    <location>
        <begin position="12"/>
        <end position="66"/>
    </location>
</feature>
<reference evidence="5 6" key="1">
    <citation type="submission" date="2018-11" db="EMBL/GenBank/DDBJ databases">
        <title>Sequencing the genomes of 1000 actinobacteria strains.</title>
        <authorList>
            <person name="Klenk H.-P."/>
        </authorList>
    </citation>
    <scope>NUCLEOTIDE SEQUENCE [LARGE SCALE GENOMIC DNA]</scope>
    <source>
        <strain evidence="5 6">DSM 14418</strain>
    </source>
</reference>
<dbReference type="SUPFAM" id="SSF53822">
    <property type="entry name" value="Periplasmic binding protein-like I"/>
    <property type="match status" value="1"/>
</dbReference>
<dbReference type="CDD" id="cd01574">
    <property type="entry name" value="PBP1_LacI"/>
    <property type="match status" value="1"/>
</dbReference>
<dbReference type="Pfam" id="PF13377">
    <property type="entry name" value="Peripla_BP_3"/>
    <property type="match status" value="1"/>
</dbReference>
<dbReference type="Gene3D" id="3.40.50.2300">
    <property type="match status" value="2"/>
</dbReference>
<dbReference type="EMBL" id="RKRA01000001">
    <property type="protein sequence ID" value="RPF27407.1"/>
    <property type="molecule type" value="Genomic_DNA"/>
</dbReference>
<evidence type="ECO:0000256" key="3">
    <source>
        <dbReference type="ARBA" id="ARBA00023163"/>
    </source>
</evidence>
<proteinExistence type="predicted"/>
<evidence type="ECO:0000256" key="1">
    <source>
        <dbReference type="ARBA" id="ARBA00023015"/>
    </source>
</evidence>
<organism evidence="5 6">
    <name type="scientific">Georgenia muralis</name>
    <dbReference type="NCBI Taxonomy" id="154117"/>
    <lineage>
        <taxon>Bacteria</taxon>
        <taxon>Bacillati</taxon>
        <taxon>Actinomycetota</taxon>
        <taxon>Actinomycetes</taxon>
        <taxon>Micrococcales</taxon>
        <taxon>Bogoriellaceae</taxon>
        <taxon>Georgenia</taxon>
    </lineage>
</organism>
<comment type="caution">
    <text evidence="5">The sequence shown here is derived from an EMBL/GenBank/DDBJ whole genome shotgun (WGS) entry which is preliminary data.</text>
</comment>
<dbReference type="GO" id="GO:0003700">
    <property type="term" value="F:DNA-binding transcription factor activity"/>
    <property type="evidence" value="ECO:0007669"/>
    <property type="project" value="TreeGrafter"/>
</dbReference>
<gene>
    <name evidence="5" type="ORF">EDD32_1887</name>
</gene>
<dbReference type="GO" id="GO:0000976">
    <property type="term" value="F:transcription cis-regulatory region binding"/>
    <property type="evidence" value="ECO:0007669"/>
    <property type="project" value="TreeGrafter"/>
</dbReference>
<sequence>MRRSVRTRASAPSMADVAVVAGVSHQTVSRVLNSPDAVRPETRERVEAAIRELGYRRNPAARALVTRRTGLIGVVNPGEARFGPANTTMAIEEAAREAGYATTLAVMRDAQATTVDAALEFFLGLGVDGIVVIAPVTQVAAAANELASQLPVVLVAAGLRPTSELRVVGVDQEAGARLATRHLIDLGHRDVVHVSGPNDWFDARSRIVGWRREMHEAGLEVPPLVPAGWDAVDGYDVARTLVREHRLPTAIFAANDLLALGMLRAFHEAGVRVPEDVSVVGFDDTEGAGYYEPPLTTVRQPFAEVGRRAIEVLLEALAGRRSESRMIPPELVVRASTGAPRT</sequence>
<evidence type="ECO:0000256" key="2">
    <source>
        <dbReference type="ARBA" id="ARBA00023125"/>
    </source>
</evidence>
<name>A0A3N4Z4L8_9MICO</name>
<keyword evidence="3" id="KW-0804">Transcription</keyword>
<dbReference type="PROSITE" id="PS00356">
    <property type="entry name" value="HTH_LACI_1"/>
    <property type="match status" value="1"/>
</dbReference>
<dbReference type="Gene3D" id="1.10.260.40">
    <property type="entry name" value="lambda repressor-like DNA-binding domains"/>
    <property type="match status" value="1"/>
</dbReference>
<dbReference type="SMART" id="SM00354">
    <property type="entry name" value="HTH_LACI"/>
    <property type="match status" value="1"/>
</dbReference>
<dbReference type="CDD" id="cd01392">
    <property type="entry name" value="HTH_LacI"/>
    <property type="match status" value="1"/>
</dbReference>
<dbReference type="InterPro" id="IPR010982">
    <property type="entry name" value="Lambda_DNA-bd_dom_sf"/>
</dbReference>
<dbReference type="InterPro" id="IPR000843">
    <property type="entry name" value="HTH_LacI"/>
</dbReference>
<keyword evidence="6" id="KW-1185">Reference proteome</keyword>
<dbReference type="AlphaFoldDB" id="A0A3N4Z4L8"/>
<dbReference type="PANTHER" id="PTHR30146">
    <property type="entry name" value="LACI-RELATED TRANSCRIPTIONAL REPRESSOR"/>
    <property type="match status" value="1"/>
</dbReference>
<dbReference type="InterPro" id="IPR046335">
    <property type="entry name" value="LacI/GalR-like_sensor"/>
</dbReference>
<dbReference type="PROSITE" id="PS50932">
    <property type="entry name" value="HTH_LACI_2"/>
    <property type="match status" value="1"/>
</dbReference>
<dbReference type="Proteomes" id="UP000280726">
    <property type="component" value="Unassembled WGS sequence"/>
</dbReference>
<dbReference type="PANTHER" id="PTHR30146:SF109">
    <property type="entry name" value="HTH-TYPE TRANSCRIPTIONAL REGULATOR GALS"/>
    <property type="match status" value="1"/>
</dbReference>
<evidence type="ECO:0000313" key="5">
    <source>
        <dbReference type="EMBL" id="RPF27407.1"/>
    </source>
</evidence>
<keyword evidence="2" id="KW-0238">DNA-binding</keyword>
<dbReference type="RefSeq" id="WP_246006064.1">
    <property type="nucleotide sequence ID" value="NZ_RKRA01000001.1"/>
</dbReference>
<dbReference type="InterPro" id="IPR028082">
    <property type="entry name" value="Peripla_BP_I"/>
</dbReference>
<accession>A0A3N4Z4L8</accession>